<organism evidence="1 2">
    <name type="scientific">Paenibacillus cookii</name>
    <dbReference type="NCBI Taxonomy" id="157839"/>
    <lineage>
        <taxon>Bacteria</taxon>
        <taxon>Bacillati</taxon>
        <taxon>Bacillota</taxon>
        <taxon>Bacilli</taxon>
        <taxon>Bacillales</taxon>
        <taxon>Paenibacillaceae</taxon>
        <taxon>Paenibacillus</taxon>
    </lineage>
</organism>
<protein>
    <submittedName>
        <fullName evidence="1">Uncharacterized protein</fullName>
    </submittedName>
</protein>
<dbReference type="Proteomes" id="UP000680638">
    <property type="component" value="Unassembled WGS sequence"/>
</dbReference>
<reference evidence="1 2" key="1">
    <citation type="submission" date="2021-03" db="EMBL/GenBank/DDBJ databases">
        <title>Antimicrobial resistance genes in bacteria isolated from Japanese honey, and their potential for conferring macrolide and lincosamide resistance in the American foulbrood pathogen Paenibacillus larvae.</title>
        <authorList>
            <person name="Okamoto M."/>
            <person name="Kumagai M."/>
            <person name="Kanamori H."/>
            <person name="Takamatsu D."/>
        </authorList>
    </citation>
    <scope>NUCLEOTIDE SEQUENCE [LARGE SCALE GENOMIC DNA]</scope>
    <source>
        <strain evidence="1 2">J21TS3</strain>
    </source>
</reference>
<dbReference type="EMBL" id="BORW01000010">
    <property type="protein sequence ID" value="GIO67572.1"/>
    <property type="molecule type" value="Genomic_DNA"/>
</dbReference>
<gene>
    <name evidence="1" type="ORF">J21TS3_23930</name>
</gene>
<keyword evidence="2" id="KW-1185">Reference proteome</keyword>
<comment type="caution">
    <text evidence="1">The sequence shown here is derived from an EMBL/GenBank/DDBJ whole genome shotgun (WGS) entry which is preliminary data.</text>
</comment>
<name>A0ABQ4LWA9_9BACL</name>
<dbReference type="RefSeq" id="WP_212949827.1">
    <property type="nucleotide sequence ID" value="NZ_BORW01000010.1"/>
</dbReference>
<accession>A0ABQ4LWA9</accession>
<evidence type="ECO:0000313" key="1">
    <source>
        <dbReference type="EMBL" id="GIO67572.1"/>
    </source>
</evidence>
<sequence>MLTPLLSILLVYAAAIVAVHAFHAWHKRREGREVHYILVTSNHERQIEWYVRALGLYAWVTGKRIGLTVLDLHSDDATLGILRRLQGLAGMELSVTTDESVLSRAGGSEDSDVTTIDLRNPHEARQIPYV</sequence>
<proteinExistence type="predicted"/>
<evidence type="ECO:0000313" key="2">
    <source>
        <dbReference type="Proteomes" id="UP000680638"/>
    </source>
</evidence>